<dbReference type="Proteomes" id="UP000278334">
    <property type="component" value="Chromosome"/>
</dbReference>
<evidence type="ECO:0000259" key="5">
    <source>
        <dbReference type="Pfam" id="PF00905"/>
    </source>
</evidence>
<dbReference type="InterPro" id="IPR001460">
    <property type="entry name" value="PCN-bd_Tpept"/>
</dbReference>
<dbReference type="Gene3D" id="3.40.710.10">
    <property type="entry name" value="DD-peptidase/beta-lactamase superfamily"/>
    <property type="match status" value="1"/>
</dbReference>
<dbReference type="PANTHER" id="PTHR30627:SF1">
    <property type="entry name" value="PEPTIDOGLYCAN D,D-TRANSPEPTIDASE FTSI"/>
    <property type="match status" value="1"/>
</dbReference>
<keyword evidence="8" id="KW-0808">Transferase</keyword>
<evidence type="ECO:0000313" key="9">
    <source>
        <dbReference type="Proteomes" id="UP000182798"/>
    </source>
</evidence>
<dbReference type="OrthoDB" id="9766847at2"/>
<dbReference type="GO" id="GO:0008658">
    <property type="term" value="F:penicillin binding"/>
    <property type="evidence" value="ECO:0007669"/>
    <property type="project" value="InterPro"/>
</dbReference>
<dbReference type="SUPFAM" id="SSF56519">
    <property type="entry name" value="Penicillin binding protein dimerisation domain"/>
    <property type="match status" value="1"/>
</dbReference>
<evidence type="ECO:0000313" key="8">
    <source>
        <dbReference type="EMBL" id="OIR24298.1"/>
    </source>
</evidence>
<keyword evidence="7" id="KW-0132">Cell division</keyword>
<dbReference type="Gene3D" id="3.30.450.330">
    <property type="match status" value="1"/>
</dbReference>
<gene>
    <name evidence="8" type="ORF">BGC33_10055</name>
    <name evidence="7" type="ORF">MS2017_0440</name>
</gene>
<keyword evidence="4" id="KW-0812">Transmembrane</keyword>
<dbReference type="GO" id="GO:0051301">
    <property type="term" value="P:cell division"/>
    <property type="evidence" value="ECO:0007669"/>
    <property type="project" value="UniProtKB-KW"/>
</dbReference>
<name>A0A1J5TU11_9GAMM</name>
<dbReference type="GO" id="GO:0071555">
    <property type="term" value="P:cell wall organization"/>
    <property type="evidence" value="ECO:0007669"/>
    <property type="project" value="TreeGrafter"/>
</dbReference>
<comment type="subcellular location">
    <subcellularLocation>
        <location evidence="1">Membrane</location>
    </subcellularLocation>
</comment>
<keyword evidence="2" id="KW-0378">Hydrolase</keyword>
<dbReference type="InterPro" id="IPR050515">
    <property type="entry name" value="Beta-lactam/transpept"/>
</dbReference>
<feature type="domain" description="Penicillin-binding protein transpeptidase" evidence="5">
    <location>
        <begin position="304"/>
        <end position="592"/>
    </location>
</feature>
<sequence length="625" mass="70531">MGKFKALFQFSRTQHYSRRQNIIKGIFILLVCGFGYRIITIHQLNAGDISLQERGNQQTYHTFHTKARRGDILDRNGEVLASNLILKKINLDVTKIQPAFIPKLATALMMEETELRAALERKNKARRGRRNFIIQKNLKLSNPIVKNIEKLKKLRLRICKEKQKKEKVEWLDKALIFAKLKKDNPTYKTVKTCKQKRIEGVALQGDTRRYYPKSATLASLIGRVNHNGKGVSGIEGEFEPTLSGQNGIDFLSFNQASQSAYFNPVAHKKLKHGNNITLTIDANTQFHAYTAIKKSVEKHDANSGSAIILSPNGEVLALVNYPADDPNDKTIYNVENYRNHVLSDKVDPGSTMKPFTMLLALDKNKITATEDEKIDVTKRIGHLKPDHKYYQLTIKKILQKSHNLGTVNVSERLTKEEFYHTWNQLGFGHSLGLIPSIETPGVLKTPDSWSLADKRSLSFGYGPMQTNLAQLARAYLVFANEGVVPPLKLVKNTNSYEQRAQVFSKKSTRKIADLLDSVASSKGSGYRAQIKGYEVAGKTGTAEMVIDGRYNKDGAKRTFFAGFVPVKKPKYIMVIRLDYPKKCYTYYKPKKKTSCGGSNSAAMVFKDAMENILNSDQSIERLSKK</sequence>
<dbReference type="InterPro" id="IPR036138">
    <property type="entry name" value="PBP_dimer_sf"/>
</dbReference>
<evidence type="ECO:0000256" key="4">
    <source>
        <dbReference type="SAM" id="Phobius"/>
    </source>
</evidence>
<dbReference type="GO" id="GO:0005886">
    <property type="term" value="C:plasma membrane"/>
    <property type="evidence" value="ECO:0007669"/>
    <property type="project" value="TreeGrafter"/>
</dbReference>
<protein>
    <submittedName>
        <fullName evidence="7">Cell division protein FtsI</fullName>
    </submittedName>
    <submittedName>
        <fullName evidence="8">Peptidoglycan glycosyltransferase</fullName>
    </submittedName>
</protein>
<evidence type="ECO:0000256" key="3">
    <source>
        <dbReference type="ARBA" id="ARBA00023136"/>
    </source>
</evidence>
<keyword evidence="4" id="KW-1133">Transmembrane helix</keyword>
<evidence type="ECO:0000256" key="1">
    <source>
        <dbReference type="ARBA" id="ARBA00004370"/>
    </source>
</evidence>
<evidence type="ECO:0000313" key="7">
    <source>
        <dbReference type="EMBL" id="AYQ56184.1"/>
    </source>
</evidence>
<dbReference type="Pfam" id="PF00905">
    <property type="entry name" value="Transpeptidase"/>
    <property type="match status" value="1"/>
</dbReference>
<dbReference type="GO" id="GO:0004180">
    <property type="term" value="F:carboxypeptidase activity"/>
    <property type="evidence" value="ECO:0007669"/>
    <property type="project" value="UniProtKB-KW"/>
</dbReference>
<dbReference type="KEGG" id="bthg:MS2017_0440"/>
<proteinExistence type="predicted"/>
<feature type="transmembrane region" description="Helical" evidence="4">
    <location>
        <begin position="21"/>
        <end position="39"/>
    </location>
</feature>
<dbReference type="Pfam" id="PF03717">
    <property type="entry name" value="PBP_dimer"/>
    <property type="match status" value="1"/>
</dbReference>
<dbReference type="AlphaFoldDB" id="A0A1J5TU11"/>
<accession>A0A1J5TU11</accession>
<evidence type="ECO:0000256" key="2">
    <source>
        <dbReference type="ARBA" id="ARBA00022645"/>
    </source>
</evidence>
<keyword evidence="7" id="KW-0131">Cell cycle</keyword>
<dbReference type="EMBL" id="CP024634">
    <property type="protein sequence ID" value="AYQ56184.1"/>
    <property type="molecule type" value="Genomic_DNA"/>
</dbReference>
<reference evidence="9" key="1">
    <citation type="submission" date="2016-09" db="EMBL/GenBank/DDBJ databases">
        <title>Genome Sequence of Bathymodiolus thermophilus sulfur-oxidizing gill endosymbiont.</title>
        <authorList>
            <person name="Ponnudurai R."/>
            <person name="Kleiner M."/>
            <person name="Sayavedra L."/>
            <person name="Thuermer A."/>
            <person name="Felbeck H."/>
            <person name="Schlueter R."/>
            <person name="Schweder T."/>
            <person name="Markert S."/>
        </authorList>
    </citation>
    <scope>NUCLEOTIDE SEQUENCE [LARGE SCALE GENOMIC DNA]</scope>
    <source>
        <strain evidence="9">BAT/CrabSpa'14</strain>
    </source>
</reference>
<dbReference type="PANTHER" id="PTHR30627">
    <property type="entry name" value="PEPTIDOGLYCAN D,D-TRANSPEPTIDASE"/>
    <property type="match status" value="1"/>
</dbReference>
<reference evidence="7 10" key="3">
    <citation type="submission" date="2017-11" db="EMBL/GenBank/DDBJ databases">
        <title>Genome sequence of the bacterial symbiont EPR9N from a vent mussel Bathymodiolus thermophilus.</title>
        <authorList>
            <person name="Won Y.-J."/>
        </authorList>
    </citation>
    <scope>NUCLEOTIDE SEQUENCE [LARGE SCALE GENOMIC DNA]</scope>
    <source>
        <strain evidence="7 10">EPR9N</strain>
    </source>
</reference>
<organism evidence="8 9">
    <name type="scientific">Bathymodiolus thermophilus thioautotrophic gill symbiont</name>
    <dbReference type="NCBI Taxonomy" id="2360"/>
    <lineage>
        <taxon>Bacteria</taxon>
        <taxon>Pseudomonadati</taxon>
        <taxon>Pseudomonadota</taxon>
        <taxon>Gammaproteobacteria</taxon>
        <taxon>sulfur-oxidizing symbionts</taxon>
    </lineage>
</organism>
<keyword evidence="2" id="KW-0121">Carboxypeptidase</keyword>
<reference evidence="8" key="2">
    <citation type="journal article" date="2017" name="Stand. Genomic Sci.">
        <title>Genome sequence of the sulfur-oxidizing Bathymodiolus thermophilus gill endosymbiont.</title>
        <authorList>
            <person name="Ponnudurai R."/>
            <person name="Sayavedra L."/>
            <person name="Kleiner M."/>
            <person name="Heiden S.E."/>
            <person name="Thurmer A."/>
            <person name="Felbeck H."/>
            <person name="Schluter R."/>
            <person name="Sievert S.M."/>
            <person name="Daniel R."/>
            <person name="Schweder T."/>
            <person name="Markert S."/>
        </authorList>
    </citation>
    <scope>NUCLEOTIDE SEQUENCE</scope>
    <source>
        <strain evidence="8">BAT/CrabSpa'14</strain>
    </source>
</reference>
<feature type="domain" description="Penicillin-binding protein dimerisation" evidence="6">
    <location>
        <begin position="65"/>
        <end position="254"/>
    </location>
</feature>
<evidence type="ECO:0000259" key="6">
    <source>
        <dbReference type="Pfam" id="PF03717"/>
    </source>
</evidence>
<dbReference type="InterPro" id="IPR012338">
    <property type="entry name" value="Beta-lactam/transpept-like"/>
</dbReference>
<evidence type="ECO:0000313" key="10">
    <source>
        <dbReference type="Proteomes" id="UP000278334"/>
    </source>
</evidence>
<dbReference type="Proteomes" id="UP000182798">
    <property type="component" value="Unassembled WGS sequence"/>
</dbReference>
<dbReference type="InterPro" id="IPR005311">
    <property type="entry name" value="PBP_dimer"/>
</dbReference>
<dbReference type="EMBL" id="MIQH01000730">
    <property type="protein sequence ID" value="OIR24298.1"/>
    <property type="molecule type" value="Genomic_DNA"/>
</dbReference>
<dbReference type="GO" id="GO:0016740">
    <property type="term" value="F:transferase activity"/>
    <property type="evidence" value="ECO:0007669"/>
    <property type="project" value="UniProtKB-KW"/>
</dbReference>
<keyword evidence="2" id="KW-0645">Protease</keyword>
<dbReference type="Gene3D" id="3.90.1310.10">
    <property type="entry name" value="Penicillin-binding protein 2a (Domain 2)"/>
    <property type="match status" value="1"/>
</dbReference>
<keyword evidence="3 4" id="KW-0472">Membrane</keyword>
<dbReference type="SUPFAM" id="SSF56601">
    <property type="entry name" value="beta-lactamase/transpeptidase-like"/>
    <property type="match status" value="1"/>
</dbReference>
<dbReference type="RefSeq" id="WP_071564796.1">
    <property type="nucleotide sequence ID" value="NZ_CAESAR020000134.1"/>
</dbReference>